<protein>
    <submittedName>
        <fullName evidence="1">Uncharacterized protein</fullName>
    </submittedName>
</protein>
<evidence type="ECO:0000313" key="1">
    <source>
        <dbReference type="EMBL" id="MFC5239762.1"/>
    </source>
</evidence>
<name>A0ABW0DQY7_9ACTN</name>
<reference evidence="2" key="1">
    <citation type="journal article" date="2019" name="Int. J. Syst. Evol. Microbiol.">
        <title>The Global Catalogue of Microorganisms (GCM) 10K type strain sequencing project: providing services to taxonomists for standard genome sequencing and annotation.</title>
        <authorList>
            <consortium name="The Broad Institute Genomics Platform"/>
            <consortium name="The Broad Institute Genome Sequencing Center for Infectious Disease"/>
            <person name="Wu L."/>
            <person name="Ma J."/>
        </authorList>
    </citation>
    <scope>NUCLEOTIDE SEQUENCE [LARGE SCALE GENOMIC DNA]</scope>
    <source>
        <strain evidence="2">CGMCC 4.7131</strain>
    </source>
</reference>
<evidence type="ECO:0000313" key="2">
    <source>
        <dbReference type="Proteomes" id="UP001596035"/>
    </source>
</evidence>
<dbReference type="Proteomes" id="UP001596035">
    <property type="component" value="Unassembled WGS sequence"/>
</dbReference>
<proteinExistence type="predicted"/>
<dbReference type="EMBL" id="JBHSKN010000007">
    <property type="protein sequence ID" value="MFC5239762.1"/>
    <property type="molecule type" value="Genomic_DNA"/>
</dbReference>
<sequence length="96" mass="10781">MARVHRRGLVRWCSSARTGEQHARIRDRATAARGRRARKYGDDVHREQGLFSYDGLCEVTVLAARGKVRPHISAYPLDRCQDVLDDLGAGRALLVP</sequence>
<gene>
    <name evidence="1" type="ORF">ACFPWV_07630</name>
</gene>
<keyword evidence="2" id="KW-1185">Reference proteome</keyword>
<accession>A0ABW0DQY7</accession>
<dbReference type="RefSeq" id="WP_344566738.1">
    <property type="nucleotide sequence ID" value="NZ_BAAATG010000050.1"/>
</dbReference>
<organism evidence="1 2">
    <name type="scientific">Streptomyces atrovirens</name>
    <dbReference type="NCBI Taxonomy" id="285556"/>
    <lineage>
        <taxon>Bacteria</taxon>
        <taxon>Bacillati</taxon>
        <taxon>Actinomycetota</taxon>
        <taxon>Actinomycetes</taxon>
        <taxon>Kitasatosporales</taxon>
        <taxon>Streptomycetaceae</taxon>
        <taxon>Streptomyces</taxon>
    </lineage>
</organism>
<comment type="caution">
    <text evidence="1">The sequence shown here is derived from an EMBL/GenBank/DDBJ whole genome shotgun (WGS) entry which is preliminary data.</text>
</comment>